<feature type="region of interest" description="Disordered" evidence="1">
    <location>
        <begin position="1"/>
        <end position="70"/>
    </location>
</feature>
<feature type="domain" description="R3H" evidence="3">
    <location>
        <begin position="563"/>
        <end position="644"/>
    </location>
</feature>
<dbReference type="Pfam" id="PF01424">
    <property type="entry name" value="R3H"/>
    <property type="match status" value="1"/>
</dbReference>
<dbReference type="SMART" id="SM00443">
    <property type="entry name" value="G_patch"/>
    <property type="match status" value="1"/>
</dbReference>
<dbReference type="GO" id="GO:0003676">
    <property type="term" value="F:nucleic acid binding"/>
    <property type="evidence" value="ECO:0007669"/>
    <property type="project" value="UniProtKB-UniRule"/>
</dbReference>
<feature type="compositionally biased region" description="Basic and acidic residues" evidence="1">
    <location>
        <begin position="87"/>
        <end position="102"/>
    </location>
</feature>
<feature type="domain" description="G-patch" evidence="2">
    <location>
        <begin position="703"/>
        <end position="746"/>
    </location>
</feature>
<dbReference type="AlphaFoldDB" id="A0A1Y1ZZW6"/>
<dbReference type="InterPro" id="IPR000467">
    <property type="entry name" value="G_patch_dom"/>
</dbReference>
<evidence type="ECO:0000259" key="2">
    <source>
        <dbReference type="PROSITE" id="PS50174"/>
    </source>
</evidence>
<dbReference type="PROSITE" id="PS51061">
    <property type="entry name" value="R3H"/>
    <property type="match status" value="1"/>
</dbReference>
<dbReference type="PANTHER" id="PTHR14195">
    <property type="entry name" value="G PATCH DOMAIN CONTAINING PROTEIN 2"/>
    <property type="match status" value="1"/>
</dbReference>
<dbReference type="Gene3D" id="3.30.1370.50">
    <property type="entry name" value="R3H-like domain"/>
    <property type="match status" value="1"/>
</dbReference>
<dbReference type="SUPFAM" id="SSF82708">
    <property type="entry name" value="R3H domain"/>
    <property type="match status" value="1"/>
</dbReference>
<dbReference type="OrthoDB" id="21470at2759"/>
<feature type="region of interest" description="Disordered" evidence="1">
    <location>
        <begin position="515"/>
        <end position="586"/>
    </location>
</feature>
<evidence type="ECO:0000256" key="1">
    <source>
        <dbReference type="SAM" id="MobiDB-lite"/>
    </source>
</evidence>
<feature type="compositionally biased region" description="Low complexity" evidence="1">
    <location>
        <begin position="106"/>
        <end position="118"/>
    </location>
</feature>
<feature type="compositionally biased region" description="Polar residues" evidence="1">
    <location>
        <begin position="494"/>
        <end position="503"/>
    </location>
</feature>
<organism evidence="4 5">
    <name type="scientific">Clohesyomyces aquaticus</name>
    <dbReference type="NCBI Taxonomy" id="1231657"/>
    <lineage>
        <taxon>Eukaryota</taxon>
        <taxon>Fungi</taxon>
        <taxon>Dikarya</taxon>
        <taxon>Ascomycota</taxon>
        <taxon>Pezizomycotina</taxon>
        <taxon>Dothideomycetes</taxon>
        <taxon>Pleosporomycetidae</taxon>
        <taxon>Pleosporales</taxon>
        <taxon>Lindgomycetaceae</taxon>
        <taxon>Clohesyomyces</taxon>
    </lineage>
</organism>
<accession>A0A1Y1ZZW6</accession>
<evidence type="ECO:0008006" key="6">
    <source>
        <dbReference type="Google" id="ProtNLM"/>
    </source>
</evidence>
<dbReference type="InterPro" id="IPR051189">
    <property type="entry name" value="Splicing_assoc_domain"/>
</dbReference>
<dbReference type="InterPro" id="IPR036867">
    <property type="entry name" value="R3H_dom_sf"/>
</dbReference>
<dbReference type="EMBL" id="MCFA01000022">
    <property type="protein sequence ID" value="ORY15799.1"/>
    <property type="molecule type" value="Genomic_DNA"/>
</dbReference>
<comment type="caution">
    <text evidence="4">The sequence shown here is derived from an EMBL/GenBank/DDBJ whole genome shotgun (WGS) entry which is preliminary data.</text>
</comment>
<dbReference type="Proteomes" id="UP000193144">
    <property type="component" value="Unassembled WGS sequence"/>
</dbReference>
<dbReference type="PROSITE" id="PS50174">
    <property type="entry name" value="G_PATCH"/>
    <property type="match status" value="1"/>
</dbReference>
<reference evidence="4 5" key="1">
    <citation type="submission" date="2016-07" db="EMBL/GenBank/DDBJ databases">
        <title>Pervasive Adenine N6-methylation of Active Genes in Fungi.</title>
        <authorList>
            <consortium name="DOE Joint Genome Institute"/>
            <person name="Mondo S.J."/>
            <person name="Dannebaum R.O."/>
            <person name="Kuo R.C."/>
            <person name="Labutti K."/>
            <person name="Haridas S."/>
            <person name="Kuo A."/>
            <person name="Salamov A."/>
            <person name="Ahrendt S.R."/>
            <person name="Lipzen A."/>
            <person name="Sullivan W."/>
            <person name="Andreopoulos W.B."/>
            <person name="Clum A."/>
            <person name="Lindquist E."/>
            <person name="Daum C."/>
            <person name="Ramamoorthy G.K."/>
            <person name="Gryganskyi A."/>
            <person name="Culley D."/>
            <person name="Magnuson J.K."/>
            <person name="James T.Y."/>
            <person name="O'Malley M.A."/>
            <person name="Stajich J.E."/>
            <person name="Spatafora J.W."/>
            <person name="Visel A."/>
            <person name="Grigoriev I.V."/>
        </authorList>
    </citation>
    <scope>NUCLEOTIDE SEQUENCE [LARGE SCALE GENOMIC DNA]</scope>
    <source>
        <strain evidence="4 5">CBS 115471</strain>
    </source>
</reference>
<evidence type="ECO:0000313" key="4">
    <source>
        <dbReference type="EMBL" id="ORY15799.1"/>
    </source>
</evidence>
<dbReference type="STRING" id="1231657.A0A1Y1ZZW6"/>
<evidence type="ECO:0000313" key="5">
    <source>
        <dbReference type="Proteomes" id="UP000193144"/>
    </source>
</evidence>
<dbReference type="InterPro" id="IPR001374">
    <property type="entry name" value="R3H_dom"/>
</dbReference>
<evidence type="ECO:0000259" key="3">
    <source>
        <dbReference type="PROSITE" id="PS51061"/>
    </source>
</evidence>
<protein>
    <recommendedName>
        <fullName evidence="6">Protein SQS1</fullName>
    </recommendedName>
</protein>
<name>A0A1Y1ZZW6_9PLEO</name>
<keyword evidence="5" id="KW-1185">Reference proteome</keyword>
<gene>
    <name evidence="4" type="ORF">BCR34DRAFT_558084</name>
</gene>
<sequence>MARSKKHAKGPPAGPARALPRASPRNAAQGQGRLQQHQRGQQQGARRQFSMQEEARFTASHTHAFDPDRKLRYLKVNFVSAGMLEGTVKDKEQTEEMEEKAQIHRPSSPAAVSSSPEATGISHLAITTRSPSPSPSDSSMEEVVFKGRRRPPAGGTQGSSEPAVKTLDSPVVEESAQVEQAIMTPESHVNKTSMQAEPAVINPETGITEGPAQKKPVAPVVHEAQAPLGDSEARPQDTESEAESIVQDTFKKRLGGKTKWETNTTPWESRSKPGIGWLPSYERPDMGAFLRGEVNPPATSATEDYLQNVQEFGYPLDASGPASSFARRDLNLDDDGWDEDMLQDLDGMDTSDEAMGPVKRIISRRERGDGVQYLVVYEGSTVDNADWLRPSSLATPNDLRLIKAFEMDVLSRIVYSSDSDESDTGDNDDEDEDDQFEDDMVLTDEQLAPMLAKQEELGLGSNDMLLFGPDSYFGAASPIDRPWKRRQQRAKGSISRSKTSFPSASALADVLESDPYNGFDIMDTDRPSLKPKKKGRRGQIPPELSDPELNEQMQATWEADRSKKRLKKAEREELRKQGLLGRKGKGPDLGVKYKDGFTMPELLRIAPMDAGQRAVVHQFAGKLNLTSKSRGTGEDRFTVLSKSTRTKVLNDDEFDTLVEQKSYKYRLQGSLRGTFKSKGDRVRPSVGYKDGDLVGASAPELGPENKGRALLEKMGWKKGTALGALDNKGILQPIAHMVKMSKAGLK</sequence>
<feature type="region of interest" description="Disordered" evidence="1">
    <location>
        <begin position="477"/>
        <end position="503"/>
    </location>
</feature>
<dbReference type="CDD" id="cd02325">
    <property type="entry name" value="R3H"/>
    <property type="match status" value="1"/>
</dbReference>
<feature type="region of interest" description="Disordered" evidence="1">
    <location>
        <begin position="87"/>
        <end position="278"/>
    </location>
</feature>
<feature type="compositionally biased region" description="Low complexity" evidence="1">
    <location>
        <begin position="15"/>
        <end position="48"/>
    </location>
</feature>
<dbReference type="Pfam" id="PF01585">
    <property type="entry name" value="G-patch"/>
    <property type="match status" value="1"/>
</dbReference>
<proteinExistence type="predicted"/>